<accession>A0A8T0HID8</accession>
<reference evidence="3 4" key="1">
    <citation type="submission" date="2020-06" db="EMBL/GenBank/DDBJ databases">
        <title>WGS assembly of Ceratodon purpureus strain R40.</title>
        <authorList>
            <person name="Carey S.B."/>
            <person name="Jenkins J."/>
            <person name="Shu S."/>
            <person name="Lovell J.T."/>
            <person name="Sreedasyam A."/>
            <person name="Maumus F."/>
            <person name="Tiley G.P."/>
            <person name="Fernandez-Pozo N."/>
            <person name="Barry K."/>
            <person name="Chen C."/>
            <person name="Wang M."/>
            <person name="Lipzen A."/>
            <person name="Daum C."/>
            <person name="Saski C.A."/>
            <person name="Payton A.C."/>
            <person name="Mcbreen J.C."/>
            <person name="Conrad R.E."/>
            <person name="Kollar L.M."/>
            <person name="Olsson S."/>
            <person name="Huttunen S."/>
            <person name="Landis J.B."/>
            <person name="Wickett N.J."/>
            <person name="Johnson M.G."/>
            <person name="Rensing S.A."/>
            <person name="Grimwood J."/>
            <person name="Schmutz J."/>
            <person name="Mcdaniel S.F."/>
        </authorList>
    </citation>
    <scope>NUCLEOTIDE SEQUENCE [LARGE SCALE GENOMIC DNA]</scope>
    <source>
        <strain evidence="3 4">R40</strain>
    </source>
</reference>
<dbReference type="Proteomes" id="UP000822688">
    <property type="component" value="Chromosome 6"/>
</dbReference>
<feature type="coiled-coil region" evidence="1">
    <location>
        <begin position="343"/>
        <end position="370"/>
    </location>
</feature>
<sequence>MAMVEPSSIPWFIAFMRLHCRGLIPTVTPSEFMPGHKELAEFWGPRSPLGFTFSDHGLPGYEIYVRQLFSRVLQLPWPSTGVLPFNFARGLLVEALGVEVNWAEFGYRATHPHQSHSGIPRVLPEYRGLVRPLRALALVMPRAHIPSPLAERIARHLNEQGGGTTIFEDTLLIEGPSSPVAPVTPTIHVASKHPAPAQSTRIVNVGEGCSRECTARALQLPSAPGMDSPSDVPPVQEPAPDVEPAVKTEFPADNVPAAAHLQNGQSQSEGNNGGPVTFDQSAVSALLLLRPSFKASVDNERTRLHMASLGIGKPVTQLRKCFHEHRGRLRLLERKVSEKSRSHDKAVSELRRARDQLKAAKVNLNAQGKKDDMATANSSLKMYEELVDIWTENVSLAYTKLETSELKLKMQKEGLAKTQDDLTAAQVLFKEKTRKIEKSLAHLHALSTALGRL</sequence>
<comment type="caution">
    <text evidence="3">The sequence shown here is derived from an EMBL/GenBank/DDBJ whole genome shotgun (WGS) entry which is preliminary data.</text>
</comment>
<feature type="region of interest" description="Disordered" evidence="2">
    <location>
        <begin position="220"/>
        <end position="241"/>
    </location>
</feature>
<proteinExistence type="predicted"/>
<organism evidence="3 4">
    <name type="scientific">Ceratodon purpureus</name>
    <name type="common">Fire moss</name>
    <name type="synonym">Dicranum purpureum</name>
    <dbReference type="NCBI Taxonomy" id="3225"/>
    <lineage>
        <taxon>Eukaryota</taxon>
        <taxon>Viridiplantae</taxon>
        <taxon>Streptophyta</taxon>
        <taxon>Embryophyta</taxon>
        <taxon>Bryophyta</taxon>
        <taxon>Bryophytina</taxon>
        <taxon>Bryopsida</taxon>
        <taxon>Dicranidae</taxon>
        <taxon>Pseudoditrichales</taxon>
        <taxon>Ditrichaceae</taxon>
        <taxon>Ceratodon</taxon>
    </lineage>
</organism>
<dbReference type="EMBL" id="CM026427">
    <property type="protein sequence ID" value="KAG0570394.1"/>
    <property type="molecule type" value="Genomic_DNA"/>
</dbReference>
<name>A0A8T0HID8_CERPU</name>
<protein>
    <submittedName>
        <fullName evidence="3">Uncharacterized protein</fullName>
    </submittedName>
</protein>
<evidence type="ECO:0000256" key="2">
    <source>
        <dbReference type="SAM" id="MobiDB-lite"/>
    </source>
</evidence>
<evidence type="ECO:0000313" key="4">
    <source>
        <dbReference type="Proteomes" id="UP000822688"/>
    </source>
</evidence>
<evidence type="ECO:0000256" key="1">
    <source>
        <dbReference type="SAM" id="Coils"/>
    </source>
</evidence>
<evidence type="ECO:0000313" key="3">
    <source>
        <dbReference type="EMBL" id="KAG0570394.1"/>
    </source>
</evidence>
<keyword evidence="1" id="KW-0175">Coiled coil</keyword>
<keyword evidence="4" id="KW-1185">Reference proteome</keyword>
<gene>
    <name evidence="3" type="ORF">KC19_6G159000</name>
</gene>
<dbReference type="AlphaFoldDB" id="A0A8T0HID8"/>